<evidence type="ECO:0000313" key="7">
    <source>
        <dbReference type="Proteomes" id="UP001642540"/>
    </source>
</evidence>
<feature type="transmembrane region" description="Helical" evidence="5">
    <location>
        <begin position="64"/>
        <end position="87"/>
    </location>
</feature>
<keyword evidence="2 4" id="KW-0328">Glycosyltransferase</keyword>
<dbReference type="PANTHER" id="PTHR48043">
    <property type="entry name" value="EG:EG0003.4 PROTEIN-RELATED"/>
    <property type="match status" value="1"/>
</dbReference>
<proteinExistence type="inferred from homology"/>
<dbReference type="EMBL" id="CAXLJM020000014">
    <property type="protein sequence ID" value="CAL8079963.1"/>
    <property type="molecule type" value="Genomic_DNA"/>
</dbReference>
<dbReference type="Gene3D" id="3.40.50.2000">
    <property type="entry name" value="Glycogen Phosphorylase B"/>
    <property type="match status" value="1"/>
</dbReference>
<accession>A0ABP1Q0B6</accession>
<keyword evidence="5" id="KW-0472">Membrane</keyword>
<reference evidence="6 7" key="1">
    <citation type="submission" date="2024-08" db="EMBL/GenBank/DDBJ databases">
        <authorList>
            <person name="Cucini C."/>
            <person name="Frati F."/>
        </authorList>
    </citation>
    <scope>NUCLEOTIDE SEQUENCE [LARGE SCALE GENOMIC DNA]</scope>
</reference>
<keyword evidence="7" id="KW-1185">Reference proteome</keyword>
<dbReference type="CDD" id="cd03784">
    <property type="entry name" value="GT1_Gtf-like"/>
    <property type="match status" value="1"/>
</dbReference>
<dbReference type="SUPFAM" id="SSF53756">
    <property type="entry name" value="UDP-Glycosyltransferase/glycogen phosphorylase"/>
    <property type="match status" value="1"/>
</dbReference>
<keyword evidence="5" id="KW-0812">Transmembrane</keyword>
<comment type="similarity">
    <text evidence="1 4">Belongs to the UDP-glycosyltransferase family.</text>
</comment>
<comment type="caution">
    <text evidence="6">The sequence shown here is derived from an EMBL/GenBank/DDBJ whole genome shotgun (WGS) entry which is preliminary data.</text>
</comment>
<feature type="transmembrane region" description="Helical" evidence="5">
    <location>
        <begin position="544"/>
        <end position="566"/>
    </location>
</feature>
<evidence type="ECO:0008006" key="8">
    <source>
        <dbReference type="Google" id="ProtNLM"/>
    </source>
</evidence>
<keyword evidence="3 4" id="KW-0808">Transferase</keyword>
<gene>
    <name evidence="6" type="ORF">ODALV1_LOCUS4512</name>
</gene>
<dbReference type="Proteomes" id="UP001642540">
    <property type="component" value="Unassembled WGS sequence"/>
</dbReference>
<keyword evidence="5" id="KW-1133">Transmembrane helix</keyword>
<organism evidence="6 7">
    <name type="scientific">Orchesella dallaii</name>
    <dbReference type="NCBI Taxonomy" id="48710"/>
    <lineage>
        <taxon>Eukaryota</taxon>
        <taxon>Metazoa</taxon>
        <taxon>Ecdysozoa</taxon>
        <taxon>Arthropoda</taxon>
        <taxon>Hexapoda</taxon>
        <taxon>Collembola</taxon>
        <taxon>Entomobryomorpha</taxon>
        <taxon>Entomobryoidea</taxon>
        <taxon>Orchesellidae</taxon>
        <taxon>Orchesellinae</taxon>
        <taxon>Orchesella</taxon>
    </lineage>
</organism>
<evidence type="ECO:0000313" key="6">
    <source>
        <dbReference type="EMBL" id="CAL8079963.1"/>
    </source>
</evidence>
<dbReference type="InterPro" id="IPR002213">
    <property type="entry name" value="UDP_glucos_trans"/>
</dbReference>
<dbReference type="PANTHER" id="PTHR48043:SF159">
    <property type="entry name" value="EG:EG0003.4 PROTEIN-RELATED"/>
    <property type="match status" value="1"/>
</dbReference>
<evidence type="ECO:0000256" key="4">
    <source>
        <dbReference type="RuleBase" id="RU003718"/>
    </source>
</evidence>
<protein>
    <recommendedName>
        <fullName evidence="8">UDP-glycosyltransferases domain-containing protein</fullName>
    </recommendedName>
</protein>
<dbReference type="PROSITE" id="PS00375">
    <property type="entry name" value="UDPGT"/>
    <property type="match status" value="1"/>
</dbReference>
<dbReference type="InterPro" id="IPR035595">
    <property type="entry name" value="UDP_glycos_trans_CS"/>
</dbReference>
<evidence type="ECO:0000256" key="3">
    <source>
        <dbReference type="ARBA" id="ARBA00022679"/>
    </source>
</evidence>
<evidence type="ECO:0000256" key="5">
    <source>
        <dbReference type="SAM" id="Phobius"/>
    </source>
</evidence>
<sequence>MDLSENGSGEKLFLYIKPSQKMSVHTTLVYSSNNDISQHLNLNLLSSSSLFDFSAMTVQNGVKWIFFGVITFLLISSVLPERILFLLPLSTKSHKILIEPLINGMARKGHEVTVLTNEKTENVPNSVTQLLPITSTEFLADYPDPFENKRRGGGATFPIQFIVEGCHKVIQNKTFQSILMEAEGLTQFDLIVMDGFLSNCLDGFVHASKVPFIIVTSMPAPSYVSERAGNFLPPSIIPVLSFRGYNQPDGGMNFGERLKNFVHFLLARIYMNFLVLPKLEQVYRDYLGNDYPGIKEIEEGASMIFMNSHFSMNLPRPLLPAVVEIGGMHCREPKPLKSDVEKFVSKSASPDGFIYFSVGSLIDLNNAPEEFIQGLFSTFSKLKQRVLIKWKGAQGINKTRDVPENVWIDDWFSQQDILGHKNIRLFISHGGLLSMQEAVYHAVPVLGIPFGVDQDTNVHNAVLQGFALKLEIDEVNEKLLHDSITQILEDSRFYKNAKRISNVFRQRPVPPLDTALFWTEYVMTIMHKGNNTFIQSPSRTMSIFQYYSTDILIFFLLLLIIMILVAKNTLKIVYQLFISKDKKLKPAEENNGIKSKRN</sequence>
<name>A0ABP1Q0B6_9HEXA</name>
<evidence type="ECO:0000256" key="1">
    <source>
        <dbReference type="ARBA" id="ARBA00009995"/>
    </source>
</evidence>
<dbReference type="InterPro" id="IPR050271">
    <property type="entry name" value="UDP-glycosyltransferase"/>
</dbReference>
<evidence type="ECO:0000256" key="2">
    <source>
        <dbReference type="ARBA" id="ARBA00022676"/>
    </source>
</evidence>
<dbReference type="Pfam" id="PF00201">
    <property type="entry name" value="UDPGT"/>
    <property type="match status" value="1"/>
</dbReference>